<dbReference type="GO" id="GO:0003677">
    <property type="term" value="F:DNA binding"/>
    <property type="evidence" value="ECO:0007669"/>
    <property type="project" value="UniProtKB-KW"/>
</dbReference>
<reference evidence="3" key="1">
    <citation type="submission" date="2019-08" db="EMBL/GenBank/DDBJ databases">
        <authorList>
            <person name="Kucharzyk K."/>
            <person name="Murdoch R.W."/>
            <person name="Higgins S."/>
            <person name="Loffler F."/>
        </authorList>
    </citation>
    <scope>NUCLEOTIDE SEQUENCE</scope>
</reference>
<dbReference type="PROSITE" id="PS50937">
    <property type="entry name" value="HTH_MERR_2"/>
    <property type="match status" value="1"/>
</dbReference>
<dbReference type="SUPFAM" id="SSF46955">
    <property type="entry name" value="Putative DNA-binding domain"/>
    <property type="match status" value="1"/>
</dbReference>
<dbReference type="PRINTS" id="PR00040">
    <property type="entry name" value="HTHMERR"/>
</dbReference>
<accession>A0A644TLQ3</accession>
<keyword evidence="1" id="KW-0238">DNA-binding</keyword>
<dbReference type="GO" id="GO:0003700">
    <property type="term" value="F:DNA-binding transcription factor activity"/>
    <property type="evidence" value="ECO:0007669"/>
    <property type="project" value="InterPro"/>
</dbReference>
<dbReference type="Pfam" id="PF13411">
    <property type="entry name" value="MerR_1"/>
    <property type="match status" value="1"/>
</dbReference>
<evidence type="ECO:0000313" key="3">
    <source>
        <dbReference type="EMBL" id="MPL67599.1"/>
    </source>
</evidence>
<dbReference type="Pfam" id="PF14526">
    <property type="entry name" value="Cass2"/>
    <property type="match status" value="1"/>
</dbReference>
<protein>
    <recommendedName>
        <fullName evidence="2">HTH merR-type domain-containing protein</fullName>
    </recommendedName>
</protein>
<feature type="domain" description="HTH merR-type" evidence="2">
    <location>
        <begin position="1"/>
        <end position="72"/>
    </location>
</feature>
<dbReference type="InterPro" id="IPR000551">
    <property type="entry name" value="MerR-type_HTH_dom"/>
</dbReference>
<dbReference type="CDD" id="cd00592">
    <property type="entry name" value="HTH_MerR-like"/>
    <property type="match status" value="1"/>
</dbReference>
<dbReference type="InterPro" id="IPR009061">
    <property type="entry name" value="DNA-bd_dom_put_sf"/>
</dbReference>
<dbReference type="InterPro" id="IPR029441">
    <property type="entry name" value="Cass2"/>
</dbReference>
<dbReference type="InterPro" id="IPR047057">
    <property type="entry name" value="MerR_fam"/>
</dbReference>
<dbReference type="SMART" id="SM00422">
    <property type="entry name" value="HTH_MERR"/>
    <property type="match status" value="1"/>
</dbReference>
<dbReference type="SMART" id="SM00871">
    <property type="entry name" value="AraC_E_bind"/>
    <property type="match status" value="1"/>
</dbReference>
<dbReference type="PANTHER" id="PTHR30204">
    <property type="entry name" value="REDOX-CYCLING DRUG-SENSING TRANSCRIPTIONAL ACTIVATOR SOXR"/>
    <property type="match status" value="1"/>
</dbReference>
<organism evidence="3">
    <name type="scientific">bioreactor metagenome</name>
    <dbReference type="NCBI Taxonomy" id="1076179"/>
    <lineage>
        <taxon>unclassified sequences</taxon>
        <taxon>metagenomes</taxon>
        <taxon>ecological metagenomes</taxon>
    </lineage>
</organism>
<dbReference type="InterPro" id="IPR011256">
    <property type="entry name" value="Reg_factor_effector_dom_sf"/>
</dbReference>
<name>A0A644TLQ3_9ZZZZ</name>
<dbReference type="SUPFAM" id="SSF55136">
    <property type="entry name" value="Probable bacterial effector-binding domain"/>
    <property type="match status" value="1"/>
</dbReference>
<sequence>MTLQPISKVSKAYGVSTRTLRYYEQLGLLQSSKLPGYAYRAYDEEALSRLRQILVLRKLRIPLKQIGVILQTQDARLAIEVFEQSIAGLQSEKQALETIEGILRSFVRELEKLLPEPLSPHVFEQEHVMELVQALSVKTLSQKEETSMEELNRASELLEHLKDIRILYLPPMTVASCQSTGDNQEEVVGAAISTFIKESGLGEFKPDFRRIGFNNPASEQPGGSLGYEAWVSIPSDMEVPAPLVKKQFLGGLYAAHMIAFGEFQEWGRLWQWVMDNGEYDVDFSPRTDPADLGADPSLEEQLNAIHHLEDTSPFGTQLDLLVPIKPKQG</sequence>
<proteinExistence type="predicted"/>
<gene>
    <name evidence="3" type="ORF">SDC9_13297</name>
</gene>
<dbReference type="InterPro" id="IPR010499">
    <property type="entry name" value="AraC_E-bd"/>
</dbReference>
<evidence type="ECO:0000259" key="2">
    <source>
        <dbReference type="PROSITE" id="PS50937"/>
    </source>
</evidence>
<evidence type="ECO:0000256" key="1">
    <source>
        <dbReference type="ARBA" id="ARBA00023125"/>
    </source>
</evidence>
<comment type="caution">
    <text evidence="3">The sequence shown here is derived from an EMBL/GenBank/DDBJ whole genome shotgun (WGS) entry which is preliminary data.</text>
</comment>
<dbReference type="Gene3D" id="3.20.80.10">
    <property type="entry name" value="Regulatory factor, effector binding domain"/>
    <property type="match status" value="1"/>
</dbReference>
<dbReference type="Gene3D" id="1.10.1660.10">
    <property type="match status" value="1"/>
</dbReference>
<dbReference type="PANTHER" id="PTHR30204:SF97">
    <property type="entry name" value="MERR FAMILY REGULATORY PROTEIN"/>
    <property type="match status" value="1"/>
</dbReference>
<dbReference type="EMBL" id="VSSQ01000037">
    <property type="protein sequence ID" value="MPL67599.1"/>
    <property type="molecule type" value="Genomic_DNA"/>
</dbReference>
<dbReference type="AlphaFoldDB" id="A0A644TLQ3"/>